<proteinExistence type="predicted"/>
<keyword evidence="1" id="KW-1133">Transmembrane helix</keyword>
<accession>A0A1M7TYF5</accession>
<feature type="transmembrane region" description="Helical" evidence="1">
    <location>
        <begin position="20"/>
        <end position="42"/>
    </location>
</feature>
<dbReference type="Pfam" id="PF16316">
    <property type="entry name" value="DUF4956"/>
    <property type="match status" value="1"/>
</dbReference>
<evidence type="ECO:0000313" key="2">
    <source>
        <dbReference type="EMBL" id="SHN75693.1"/>
    </source>
</evidence>
<gene>
    <name evidence="2" type="ORF">SAMN02745215_02725</name>
</gene>
<dbReference type="RefSeq" id="WP_072773091.1">
    <property type="nucleotide sequence ID" value="NZ_FRDN01000008.1"/>
</dbReference>
<protein>
    <recommendedName>
        <fullName evidence="4">DUF4956 domain-containing protein</fullName>
    </recommendedName>
</protein>
<dbReference type="STRING" id="1121395.SAMN02745215_02725"/>
<name>A0A1M7TYF5_9FIRM</name>
<dbReference type="AlphaFoldDB" id="A0A1M7TYF5"/>
<evidence type="ECO:0000256" key="1">
    <source>
        <dbReference type="SAM" id="Phobius"/>
    </source>
</evidence>
<reference evidence="3" key="1">
    <citation type="submission" date="2016-12" db="EMBL/GenBank/DDBJ databases">
        <authorList>
            <person name="Varghese N."/>
            <person name="Submissions S."/>
        </authorList>
    </citation>
    <scope>NUCLEOTIDE SEQUENCE [LARGE SCALE GENOMIC DNA]</scope>
    <source>
        <strain evidence="3">DSM 11544</strain>
    </source>
</reference>
<dbReference type="InterPro" id="IPR032531">
    <property type="entry name" value="DUF4956"/>
</dbReference>
<feature type="transmembrane region" description="Helical" evidence="1">
    <location>
        <begin position="103"/>
        <end position="136"/>
    </location>
</feature>
<feature type="transmembrane region" description="Helical" evidence="1">
    <location>
        <begin position="54"/>
        <end position="83"/>
    </location>
</feature>
<evidence type="ECO:0008006" key="4">
    <source>
        <dbReference type="Google" id="ProtNLM"/>
    </source>
</evidence>
<sequence length="232" mass="25660">MPDSIFQSILNIEAAATAFPWQSFLLCTGVSLLLGIIIACFYMYRNAYSYSKSFVATLATLPAIVQLVIMLVNGNLGAGLAVMGAFSLVRFRSIPGSAKEISSIFLAMAIGLATGMGFLGIAVMFTLILGLTNLLLDRVGFGEQKKAEKTLRITIPEGLDYSGVFDDLFEQYLSKWDLVQVKTTNMGSLFKLDYRILLKDMNKERELINELRCRNGNLEILCGRVSVRKEEL</sequence>
<dbReference type="EMBL" id="FRDN01000008">
    <property type="protein sequence ID" value="SHN75693.1"/>
    <property type="molecule type" value="Genomic_DNA"/>
</dbReference>
<keyword evidence="1" id="KW-0812">Transmembrane</keyword>
<keyword evidence="3" id="KW-1185">Reference proteome</keyword>
<organism evidence="2 3">
    <name type="scientific">Desulfitobacterium chlororespirans DSM 11544</name>
    <dbReference type="NCBI Taxonomy" id="1121395"/>
    <lineage>
        <taxon>Bacteria</taxon>
        <taxon>Bacillati</taxon>
        <taxon>Bacillota</taxon>
        <taxon>Clostridia</taxon>
        <taxon>Eubacteriales</taxon>
        <taxon>Desulfitobacteriaceae</taxon>
        <taxon>Desulfitobacterium</taxon>
    </lineage>
</organism>
<keyword evidence="1" id="KW-0472">Membrane</keyword>
<dbReference type="Proteomes" id="UP000184010">
    <property type="component" value="Unassembled WGS sequence"/>
</dbReference>
<evidence type="ECO:0000313" key="3">
    <source>
        <dbReference type="Proteomes" id="UP000184010"/>
    </source>
</evidence>